<keyword evidence="1" id="KW-0812">Transmembrane</keyword>
<dbReference type="PANTHER" id="PTHR31881">
    <property type="match status" value="1"/>
</dbReference>
<feature type="transmembrane region" description="Helical" evidence="1">
    <location>
        <begin position="6"/>
        <end position="25"/>
    </location>
</feature>
<reference evidence="2" key="2">
    <citation type="submission" date="2020-09" db="EMBL/GenBank/DDBJ databases">
        <authorList>
            <person name="Sun Q."/>
            <person name="Zhou Y."/>
        </authorList>
    </citation>
    <scope>NUCLEOTIDE SEQUENCE</scope>
    <source>
        <strain evidence="2">CGMCC 1.12919</strain>
    </source>
</reference>
<dbReference type="InterPro" id="IPR006747">
    <property type="entry name" value="DUF599"/>
</dbReference>
<dbReference type="RefSeq" id="WP_188608587.1">
    <property type="nucleotide sequence ID" value="NZ_BMGG01000002.1"/>
</dbReference>
<feature type="transmembrane region" description="Helical" evidence="1">
    <location>
        <begin position="72"/>
        <end position="91"/>
    </location>
</feature>
<organism evidence="2 3">
    <name type="scientific">Chelatococcus reniformis</name>
    <dbReference type="NCBI Taxonomy" id="1494448"/>
    <lineage>
        <taxon>Bacteria</taxon>
        <taxon>Pseudomonadati</taxon>
        <taxon>Pseudomonadota</taxon>
        <taxon>Alphaproteobacteria</taxon>
        <taxon>Hyphomicrobiales</taxon>
        <taxon>Chelatococcaceae</taxon>
        <taxon>Chelatococcus</taxon>
    </lineage>
</organism>
<gene>
    <name evidence="2" type="ORF">GCM10010994_16000</name>
</gene>
<comment type="caution">
    <text evidence="2">The sequence shown here is derived from an EMBL/GenBank/DDBJ whole genome shotgun (WGS) entry which is preliminary data.</text>
</comment>
<feature type="transmembrane region" description="Helical" evidence="1">
    <location>
        <begin position="181"/>
        <end position="206"/>
    </location>
</feature>
<dbReference type="Pfam" id="PF04654">
    <property type="entry name" value="DUF599"/>
    <property type="match status" value="1"/>
</dbReference>
<dbReference type="Proteomes" id="UP000637002">
    <property type="component" value="Unassembled WGS sequence"/>
</dbReference>
<dbReference type="PANTHER" id="PTHR31881:SF6">
    <property type="entry name" value="OS09G0494600 PROTEIN"/>
    <property type="match status" value="1"/>
</dbReference>
<accession>A0A916U235</accession>
<dbReference type="EMBL" id="BMGG01000002">
    <property type="protein sequence ID" value="GGC57807.1"/>
    <property type="molecule type" value="Genomic_DNA"/>
</dbReference>
<proteinExistence type="predicted"/>
<keyword evidence="1" id="KW-1133">Transmembrane helix</keyword>
<keyword evidence="1" id="KW-0472">Membrane</keyword>
<evidence type="ECO:0000313" key="2">
    <source>
        <dbReference type="EMBL" id="GGC57807.1"/>
    </source>
</evidence>
<protein>
    <submittedName>
        <fullName evidence="2">Membrane protein</fullName>
    </submittedName>
</protein>
<dbReference type="AlphaFoldDB" id="A0A916U235"/>
<sequence>MNPFSVADYIAVAFFAAAWGGYTLAVERWRGAHRSLNMRMNGFRLVWMERMWEREQRIVDASIMAALQNGTAFFASTALLAMGGSLALLRSTDDVLRLIADLPFAVMTSRLGWEIKVVGLVIIFGYAFFKFAWSYRLFNYAAILIGAMPPPQERREGALHVRRCAAMHVAAGRHFNRGQRAFFFALAYLGWFVSAYVMIAATALVLRAMWRRQFSSEGRAALELTSPAEAGGDAAAEKGP</sequence>
<name>A0A916U235_9HYPH</name>
<reference evidence="2" key="1">
    <citation type="journal article" date="2014" name="Int. J. Syst. Evol. Microbiol.">
        <title>Complete genome sequence of Corynebacterium casei LMG S-19264T (=DSM 44701T), isolated from a smear-ripened cheese.</title>
        <authorList>
            <consortium name="US DOE Joint Genome Institute (JGI-PGF)"/>
            <person name="Walter F."/>
            <person name="Albersmeier A."/>
            <person name="Kalinowski J."/>
            <person name="Ruckert C."/>
        </authorList>
    </citation>
    <scope>NUCLEOTIDE SEQUENCE</scope>
    <source>
        <strain evidence="2">CGMCC 1.12919</strain>
    </source>
</reference>
<feature type="transmembrane region" description="Helical" evidence="1">
    <location>
        <begin position="111"/>
        <end position="129"/>
    </location>
</feature>
<keyword evidence="3" id="KW-1185">Reference proteome</keyword>
<evidence type="ECO:0000256" key="1">
    <source>
        <dbReference type="SAM" id="Phobius"/>
    </source>
</evidence>
<evidence type="ECO:0000313" key="3">
    <source>
        <dbReference type="Proteomes" id="UP000637002"/>
    </source>
</evidence>